<name>F2LIG7_BURGS</name>
<dbReference type="Proteomes" id="UP000008316">
    <property type="component" value="Chromosome 2"/>
</dbReference>
<dbReference type="KEGG" id="bgd:bgla_2g00650"/>
<dbReference type="RefSeq" id="WP_013688878.1">
    <property type="nucleotide sequence ID" value="NC_015376.1"/>
</dbReference>
<evidence type="ECO:0000313" key="1">
    <source>
        <dbReference type="EMBL" id="AEA62546.1"/>
    </source>
</evidence>
<dbReference type="EMBL" id="CP002600">
    <property type="protein sequence ID" value="AEA62546.1"/>
    <property type="molecule type" value="Genomic_DNA"/>
</dbReference>
<dbReference type="STRING" id="999541.bgla_2g00650"/>
<gene>
    <name evidence="1" type="ordered locus">bgla_2g00650</name>
</gene>
<dbReference type="HOGENOM" id="CLU_1683286_0_0_4"/>
<reference evidence="1 2" key="1">
    <citation type="journal article" date="2011" name="J. Bacteriol.">
        <title>Complete genome sequence of Burkholderia gladioli BSR3.</title>
        <authorList>
            <person name="Seo Y.S."/>
            <person name="Lim J."/>
            <person name="Choi B.S."/>
            <person name="Kim H."/>
            <person name="Goo E."/>
            <person name="Lee B."/>
            <person name="Lim J.S."/>
            <person name="Choi I.Y."/>
            <person name="Moon J.S."/>
            <person name="Kim J."/>
            <person name="Hwang I."/>
        </authorList>
    </citation>
    <scope>NUCLEOTIDE SEQUENCE [LARGE SCALE GENOMIC DNA]</scope>
    <source>
        <strain evidence="1 2">BSR3</strain>
    </source>
</reference>
<proteinExistence type="predicted"/>
<accession>F2LIG7</accession>
<organism evidence="1 2">
    <name type="scientific">Burkholderia gladioli (strain BSR3)</name>
    <dbReference type="NCBI Taxonomy" id="999541"/>
    <lineage>
        <taxon>Bacteria</taxon>
        <taxon>Pseudomonadati</taxon>
        <taxon>Pseudomonadota</taxon>
        <taxon>Betaproteobacteria</taxon>
        <taxon>Burkholderiales</taxon>
        <taxon>Burkholderiaceae</taxon>
        <taxon>Burkholderia</taxon>
    </lineage>
</organism>
<evidence type="ECO:0000313" key="2">
    <source>
        <dbReference type="Proteomes" id="UP000008316"/>
    </source>
</evidence>
<dbReference type="AlphaFoldDB" id="F2LIG7"/>
<keyword evidence="2" id="KW-1185">Reference proteome</keyword>
<protein>
    <submittedName>
        <fullName evidence="1">Uncharacterized protein</fullName>
    </submittedName>
</protein>
<sequence length="156" mass="17074">MNTDASSPNRSDLLHLLREAHASGEEMERRLRRLLVQGSRAAPGPEMQALLAQTIEQQGLLNAALSRIEDTQGAARQGSPDAATMSIPADSAANAQDTHALLDLRDDMLREVELYAELIETAESTGFFETKFVCEGILSRKSAAIEWLGTQQQPDR</sequence>